<reference evidence="1" key="2">
    <citation type="journal article" date="2020" name="Nat. Commun.">
        <title>Large-scale genome sequencing of mycorrhizal fungi provides insights into the early evolution of symbiotic traits.</title>
        <authorList>
            <person name="Miyauchi S."/>
            <person name="Kiss E."/>
            <person name="Kuo A."/>
            <person name="Drula E."/>
            <person name="Kohler A."/>
            <person name="Sanchez-Garcia M."/>
            <person name="Morin E."/>
            <person name="Andreopoulos B."/>
            <person name="Barry K.W."/>
            <person name="Bonito G."/>
            <person name="Buee M."/>
            <person name="Carver A."/>
            <person name="Chen C."/>
            <person name="Cichocki N."/>
            <person name="Clum A."/>
            <person name="Culley D."/>
            <person name="Crous P.W."/>
            <person name="Fauchery L."/>
            <person name="Girlanda M."/>
            <person name="Hayes R.D."/>
            <person name="Keri Z."/>
            <person name="LaButti K."/>
            <person name="Lipzen A."/>
            <person name="Lombard V."/>
            <person name="Magnuson J."/>
            <person name="Maillard F."/>
            <person name="Murat C."/>
            <person name="Nolan M."/>
            <person name="Ohm R.A."/>
            <person name="Pangilinan J."/>
            <person name="Pereira M.F."/>
            <person name="Perotto S."/>
            <person name="Peter M."/>
            <person name="Pfister S."/>
            <person name="Riley R."/>
            <person name="Sitrit Y."/>
            <person name="Stielow J.B."/>
            <person name="Szollosi G."/>
            <person name="Zifcakova L."/>
            <person name="Stursova M."/>
            <person name="Spatafora J.W."/>
            <person name="Tedersoo L."/>
            <person name="Vaario L.M."/>
            <person name="Yamada A."/>
            <person name="Yan M."/>
            <person name="Wang P."/>
            <person name="Xu J."/>
            <person name="Bruns T."/>
            <person name="Baldrian P."/>
            <person name="Vilgalys R."/>
            <person name="Dunand C."/>
            <person name="Henrissat B."/>
            <person name="Grigoriev I.V."/>
            <person name="Hibbett D."/>
            <person name="Nagy L.G."/>
            <person name="Martin F.M."/>
        </authorList>
    </citation>
    <scope>NUCLEOTIDE SEQUENCE</scope>
    <source>
        <strain evidence="1">Prilba</strain>
    </source>
</reference>
<keyword evidence="2" id="KW-1185">Reference proteome</keyword>
<dbReference type="AlphaFoldDB" id="A0A9P5N617"/>
<organism evidence="1 2">
    <name type="scientific">Russula ochroleuca</name>
    <dbReference type="NCBI Taxonomy" id="152965"/>
    <lineage>
        <taxon>Eukaryota</taxon>
        <taxon>Fungi</taxon>
        <taxon>Dikarya</taxon>
        <taxon>Basidiomycota</taxon>
        <taxon>Agaricomycotina</taxon>
        <taxon>Agaricomycetes</taxon>
        <taxon>Russulales</taxon>
        <taxon>Russulaceae</taxon>
        <taxon>Russula</taxon>
    </lineage>
</organism>
<accession>A0A9P5N617</accession>
<dbReference type="Proteomes" id="UP000759537">
    <property type="component" value="Unassembled WGS sequence"/>
</dbReference>
<dbReference type="Pfam" id="PF13384">
    <property type="entry name" value="HTH_23"/>
    <property type="match status" value="1"/>
</dbReference>
<dbReference type="Gene3D" id="1.10.10.10">
    <property type="entry name" value="Winged helix-like DNA-binding domain superfamily/Winged helix DNA-binding domain"/>
    <property type="match status" value="1"/>
</dbReference>
<name>A0A9P5N617_9AGAM</name>
<feature type="non-terminal residue" evidence="1">
    <location>
        <position position="61"/>
    </location>
</feature>
<feature type="non-terminal residue" evidence="1">
    <location>
        <position position="1"/>
    </location>
</feature>
<dbReference type="EMBL" id="WHVB01000001">
    <property type="protein sequence ID" value="KAF8486959.1"/>
    <property type="molecule type" value="Genomic_DNA"/>
</dbReference>
<sequence>ISRDVKLAAIRLHKRALLPLSDIIDCLKISRATFYRILHLWRTTGNVIKCTSGIRGRPQFL</sequence>
<protein>
    <submittedName>
        <fullName evidence="1">Uncharacterized protein</fullName>
    </submittedName>
</protein>
<dbReference type="InterPro" id="IPR036388">
    <property type="entry name" value="WH-like_DNA-bd_sf"/>
</dbReference>
<reference evidence="1" key="1">
    <citation type="submission" date="2019-10" db="EMBL/GenBank/DDBJ databases">
        <authorList>
            <consortium name="DOE Joint Genome Institute"/>
            <person name="Kuo A."/>
            <person name="Miyauchi S."/>
            <person name="Kiss E."/>
            <person name="Drula E."/>
            <person name="Kohler A."/>
            <person name="Sanchez-Garcia M."/>
            <person name="Andreopoulos B."/>
            <person name="Barry K.W."/>
            <person name="Bonito G."/>
            <person name="Buee M."/>
            <person name="Carver A."/>
            <person name="Chen C."/>
            <person name="Cichocki N."/>
            <person name="Clum A."/>
            <person name="Culley D."/>
            <person name="Crous P.W."/>
            <person name="Fauchery L."/>
            <person name="Girlanda M."/>
            <person name="Hayes R."/>
            <person name="Keri Z."/>
            <person name="LaButti K."/>
            <person name="Lipzen A."/>
            <person name="Lombard V."/>
            <person name="Magnuson J."/>
            <person name="Maillard F."/>
            <person name="Morin E."/>
            <person name="Murat C."/>
            <person name="Nolan M."/>
            <person name="Ohm R."/>
            <person name="Pangilinan J."/>
            <person name="Pereira M."/>
            <person name="Perotto S."/>
            <person name="Peter M."/>
            <person name="Riley R."/>
            <person name="Sitrit Y."/>
            <person name="Stielow B."/>
            <person name="Szollosi G."/>
            <person name="Zifcakova L."/>
            <person name="Stursova M."/>
            <person name="Spatafora J.W."/>
            <person name="Tedersoo L."/>
            <person name="Vaario L.-M."/>
            <person name="Yamada A."/>
            <person name="Yan M."/>
            <person name="Wang P."/>
            <person name="Xu J."/>
            <person name="Bruns T."/>
            <person name="Baldrian P."/>
            <person name="Vilgalys R."/>
            <person name="Henrissat B."/>
            <person name="Grigoriev I.V."/>
            <person name="Hibbett D."/>
            <person name="Nagy L.G."/>
            <person name="Martin F.M."/>
        </authorList>
    </citation>
    <scope>NUCLEOTIDE SEQUENCE</scope>
    <source>
        <strain evidence="1">Prilba</strain>
    </source>
</reference>
<evidence type="ECO:0000313" key="2">
    <source>
        <dbReference type="Proteomes" id="UP000759537"/>
    </source>
</evidence>
<evidence type="ECO:0000313" key="1">
    <source>
        <dbReference type="EMBL" id="KAF8486959.1"/>
    </source>
</evidence>
<gene>
    <name evidence="1" type="ORF">DFH94DRAFT_611541</name>
</gene>
<dbReference type="OrthoDB" id="2994945at2759"/>
<proteinExistence type="predicted"/>
<comment type="caution">
    <text evidence="1">The sequence shown here is derived from an EMBL/GenBank/DDBJ whole genome shotgun (WGS) entry which is preliminary data.</text>
</comment>